<dbReference type="InterPro" id="IPR017938">
    <property type="entry name" value="Riboflavin_synthase-like_b-brl"/>
</dbReference>
<feature type="domain" description="FAD-binding FR-type" evidence="1">
    <location>
        <begin position="20"/>
        <end position="122"/>
    </location>
</feature>
<evidence type="ECO:0000259" key="1">
    <source>
        <dbReference type="PROSITE" id="PS51384"/>
    </source>
</evidence>
<sequence length="243" mass="26350">MGDQKGSRGFAGAVLKLLRAGDYRLTVTGRQEISPHYLRLSFNAGGMLTENPVHPTMWIRMWFSDGGKAHQRGYTLVDPNPETDSTDIEFALHAGIASRWAQAAQPGDTIEATVLGSKFAIPQPHPAGYVIVGDTASLPAINSLLDAIGDAPAKVFLEAGYDDDKDLPVARDTDVTWVDRKNAGEALVQAVRSAAFDGSDHFGWVACDNRTTRSVTKVLQSDFGIPRKSIASRAYWMVGRSMD</sequence>
<dbReference type="OrthoDB" id="3396083at2"/>
<name>A0A1X1V6G0_9MYCO</name>
<dbReference type="InterPro" id="IPR017927">
    <property type="entry name" value="FAD-bd_FR_type"/>
</dbReference>
<gene>
    <name evidence="2" type="ORF">AWC06_06280</name>
</gene>
<dbReference type="RefSeq" id="WP_085193816.1">
    <property type="nucleotide sequence ID" value="NZ_JACKVI010000009.1"/>
</dbReference>
<dbReference type="Gene3D" id="3.40.50.80">
    <property type="entry name" value="Nucleotide-binding domain of ferredoxin-NADP reductase (FNR) module"/>
    <property type="match status" value="1"/>
</dbReference>
<dbReference type="Pfam" id="PF04954">
    <property type="entry name" value="SIP"/>
    <property type="match status" value="1"/>
</dbReference>
<dbReference type="Gene3D" id="2.40.30.10">
    <property type="entry name" value="Translation factors"/>
    <property type="match status" value="1"/>
</dbReference>
<comment type="caution">
    <text evidence="2">The sequence shown here is derived from an EMBL/GenBank/DDBJ whole genome shotgun (WGS) entry which is preliminary data.</text>
</comment>
<organism evidence="2 3">
    <name type="scientific">Mycobacterium fragae</name>
    <dbReference type="NCBI Taxonomy" id="1260918"/>
    <lineage>
        <taxon>Bacteria</taxon>
        <taxon>Bacillati</taxon>
        <taxon>Actinomycetota</taxon>
        <taxon>Actinomycetes</taxon>
        <taxon>Mycobacteriales</taxon>
        <taxon>Mycobacteriaceae</taxon>
        <taxon>Mycobacterium</taxon>
    </lineage>
</organism>
<dbReference type="Proteomes" id="UP000194000">
    <property type="component" value="Unassembled WGS sequence"/>
</dbReference>
<dbReference type="EMBL" id="LQOW01000003">
    <property type="protein sequence ID" value="ORV64664.1"/>
    <property type="molecule type" value="Genomic_DNA"/>
</dbReference>
<dbReference type="AlphaFoldDB" id="A0A1X1V6G0"/>
<dbReference type="InterPro" id="IPR007037">
    <property type="entry name" value="SIP_rossman_dom"/>
</dbReference>
<dbReference type="SUPFAM" id="SSF63380">
    <property type="entry name" value="Riboflavin synthase domain-like"/>
    <property type="match status" value="1"/>
</dbReference>
<dbReference type="Pfam" id="PF08021">
    <property type="entry name" value="FAD_binding_9"/>
    <property type="match status" value="1"/>
</dbReference>
<dbReference type="InterPro" id="IPR039261">
    <property type="entry name" value="FNR_nucleotide-bd"/>
</dbReference>
<dbReference type="PANTHER" id="PTHR30157">
    <property type="entry name" value="FERRIC REDUCTASE, NADPH-DEPENDENT"/>
    <property type="match status" value="1"/>
</dbReference>
<keyword evidence="3" id="KW-1185">Reference proteome</keyword>
<dbReference type="PROSITE" id="PS51384">
    <property type="entry name" value="FAD_FR"/>
    <property type="match status" value="1"/>
</dbReference>
<evidence type="ECO:0000313" key="2">
    <source>
        <dbReference type="EMBL" id="ORV64664.1"/>
    </source>
</evidence>
<proteinExistence type="predicted"/>
<dbReference type="InterPro" id="IPR039374">
    <property type="entry name" value="SIP_fam"/>
</dbReference>
<dbReference type="CDD" id="cd06193">
    <property type="entry name" value="siderophore_interacting"/>
    <property type="match status" value="1"/>
</dbReference>
<protein>
    <submittedName>
        <fullName evidence="2">Phage tail protein</fullName>
    </submittedName>
</protein>
<dbReference type="STRING" id="1260918.AWC06_06280"/>
<accession>A0A1X1V6G0</accession>
<dbReference type="PANTHER" id="PTHR30157:SF0">
    <property type="entry name" value="NADPH-DEPENDENT FERRIC-CHELATE REDUCTASE"/>
    <property type="match status" value="1"/>
</dbReference>
<reference evidence="2 3" key="1">
    <citation type="submission" date="2016-01" db="EMBL/GenBank/DDBJ databases">
        <title>The new phylogeny of the genus Mycobacterium.</title>
        <authorList>
            <person name="Tarcisio F."/>
            <person name="Conor M."/>
            <person name="Antonella G."/>
            <person name="Elisabetta G."/>
            <person name="Giulia F.S."/>
            <person name="Sara T."/>
            <person name="Anna F."/>
            <person name="Clotilde B."/>
            <person name="Roberto B."/>
            <person name="Veronica D.S."/>
            <person name="Fabio R."/>
            <person name="Monica P."/>
            <person name="Olivier J."/>
            <person name="Enrico T."/>
            <person name="Nicola S."/>
        </authorList>
    </citation>
    <scope>NUCLEOTIDE SEQUENCE [LARGE SCALE GENOMIC DNA]</scope>
    <source>
        <strain evidence="2 3">DSM 45731</strain>
    </source>
</reference>
<dbReference type="InterPro" id="IPR013113">
    <property type="entry name" value="SIP_FAD-bd"/>
</dbReference>
<dbReference type="GO" id="GO:0016491">
    <property type="term" value="F:oxidoreductase activity"/>
    <property type="evidence" value="ECO:0007669"/>
    <property type="project" value="InterPro"/>
</dbReference>
<evidence type="ECO:0000313" key="3">
    <source>
        <dbReference type="Proteomes" id="UP000194000"/>
    </source>
</evidence>